<dbReference type="AlphaFoldDB" id="A0A4Y2M5W0"/>
<keyword evidence="2" id="KW-1185">Reference proteome</keyword>
<reference evidence="1 2" key="1">
    <citation type="journal article" date="2019" name="Sci. Rep.">
        <title>Orb-weaving spider Araneus ventricosus genome elucidates the spidroin gene catalogue.</title>
        <authorList>
            <person name="Kono N."/>
            <person name="Nakamura H."/>
            <person name="Ohtoshi R."/>
            <person name="Moran D.A.P."/>
            <person name="Shinohara A."/>
            <person name="Yoshida Y."/>
            <person name="Fujiwara M."/>
            <person name="Mori M."/>
            <person name="Tomita M."/>
            <person name="Arakawa K."/>
        </authorList>
    </citation>
    <scope>NUCLEOTIDE SEQUENCE [LARGE SCALE GENOMIC DNA]</scope>
</reference>
<sequence length="91" mass="10573">MPAVIVVFLGDSEFPLSLIEELKRSRILRSLYFNGLRNQRVTSGILERMRHQLDSANLNGHLSYYPTPCCDISLRRTDMGKNNWSLYHAYL</sequence>
<evidence type="ECO:0000313" key="1">
    <source>
        <dbReference type="EMBL" id="GBN22458.1"/>
    </source>
</evidence>
<dbReference type="Proteomes" id="UP000499080">
    <property type="component" value="Unassembled WGS sequence"/>
</dbReference>
<proteinExistence type="predicted"/>
<comment type="caution">
    <text evidence="1">The sequence shown here is derived from an EMBL/GenBank/DDBJ whole genome shotgun (WGS) entry which is preliminary data.</text>
</comment>
<name>A0A4Y2M5W0_ARAVE</name>
<protein>
    <submittedName>
        <fullName evidence="1">Uncharacterized protein</fullName>
    </submittedName>
</protein>
<gene>
    <name evidence="1" type="ORF">AVEN_80395_1</name>
</gene>
<accession>A0A4Y2M5W0</accession>
<dbReference type="EMBL" id="BGPR01121800">
    <property type="protein sequence ID" value="GBN22458.1"/>
    <property type="molecule type" value="Genomic_DNA"/>
</dbReference>
<organism evidence="1 2">
    <name type="scientific">Araneus ventricosus</name>
    <name type="common">Orbweaver spider</name>
    <name type="synonym">Epeira ventricosa</name>
    <dbReference type="NCBI Taxonomy" id="182803"/>
    <lineage>
        <taxon>Eukaryota</taxon>
        <taxon>Metazoa</taxon>
        <taxon>Ecdysozoa</taxon>
        <taxon>Arthropoda</taxon>
        <taxon>Chelicerata</taxon>
        <taxon>Arachnida</taxon>
        <taxon>Araneae</taxon>
        <taxon>Araneomorphae</taxon>
        <taxon>Entelegynae</taxon>
        <taxon>Araneoidea</taxon>
        <taxon>Araneidae</taxon>
        <taxon>Araneus</taxon>
    </lineage>
</organism>
<evidence type="ECO:0000313" key="2">
    <source>
        <dbReference type="Proteomes" id="UP000499080"/>
    </source>
</evidence>